<organism evidence="1 2">
    <name type="scientific">Inquilinus ginsengisoli</name>
    <dbReference type="NCBI Taxonomy" id="363840"/>
    <lineage>
        <taxon>Bacteria</taxon>
        <taxon>Pseudomonadati</taxon>
        <taxon>Pseudomonadota</taxon>
        <taxon>Alphaproteobacteria</taxon>
        <taxon>Rhodospirillales</taxon>
        <taxon>Rhodospirillaceae</taxon>
        <taxon>Inquilinus</taxon>
    </lineage>
</organism>
<name>A0ABU1JPH0_9PROT</name>
<gene>
    <name evidence="1" type="ORF">E9232_003040</name>
</gene>
<sequence length="88" mass="9107">MATRNLEQDIDTLTSTLADLRAEIGTLAGRAGGAAQDAVDAGRRSARRVGRAASTVGDEIQGHVTERPLTSLGIAFAAGLAIGRFLCR</sequence>
<accession>A0ABU1JPH0</accession>
<evidence type="ECO:0000313" key="2">
    <source>
        <dbReference type="Proteomes" id="UP001262410"/>
    </source>
</evidence>
<proteinExistence type="predicted"/>
<reference evidence="1 2" key="1">
    <citation type="submission" date="2023-07" db="EMBL/GenBank/DDBJ databases">
        <title>Sorghum-associated microbial communities from plants grown in Nebraska, USA.</title>
        <authorList>
            <person name="Schachtman D."/>
        </authorList>
    </citation>
    <scope>NUCLEOTIDE SEQUENCE [LARGE SCALE GENOMIC DNA]</scope>
    <source>
        <strain evidence="1 2">584</strain>
    </source>
</reference>
<dbReference type="EMBL" id="JAVDPW010000005">
    <property type="protein sequence ID" value="MDR6290514.1"/>
    <property type="molecule type" value="Genomic_DNA"/>
</dbReference>
<dbReference type="Proteomes" id="UP001262410">
    <property type="component" value="Unassembled WGS sequence"/>
</dbReference>
<dbReference type="RefSeq" id="WP_309794979.1">
    <property type="nucleotide sequence ID" value="NZ_JAVDPW010000005.1"/>
</dbReference>
<comment type="caution">
    <text evidence="1">The sequence shown here is derived from an EMBL/GenBank/DDBJ whole genome shotgun (WGS) entry which is preliminary data.</text>
</comment>
<keyword evidence="2" id="KW-1185">Reference proteome</keyword>
<evidence type="ECO:0000313" key="1">
    <source>
        <dbReference type="EMBL" id="MDR6290514.1"/>
    </source>
</evidence>
<protein>
    <submittedName>
        <fullName evidence="1">ElaB/YqjD/DUF883 family membrane-anchored ribosome-binding protein</fullName>
    </submittedName>
</protein>